<feature type="compositionally biased region" description="Low complexity" evidence="1">
    <location>
        <begin position="219"/>
        <end position="230"/>
    </location>
</feature>
<comment type="caution">
    <text evidence="2">The sequence shown here is derived from an EMBL/GenBank/DDBJ whole genome shotgun (WGS) entry which is preliminary data.</text>
</comment>
<accession>A0AAW0AUH6</accession>
<reference evidence="2 3" key="1">
    <citation type="journal article" date="2024" name="J Genomics">
        <title>Draft genome sequencing and assembly of Favolaschia claudopus CIRM-BRFM 2984 isolated from oak limbs.</title>
        <authorList>
            <person name="Navarro D."/>
            <person name="Drula E."/>
            <person name="Chaduli D."/>
            <person name="Cazenave R."/>
            <person name="Ahrendt S."/>
            <person name="Wang J."/>
            <person name="Lipzen A."/>
            <person name="Daum C."/>
            <person name="Barry K."/>
            <person name="Grigoriev I.V."/>
            <person name="Favel A."/>
            <person name="Rosso M.N."/>
            <person name="Martin F."/>
        </authorList>
    </citation>
    <scope>NUCLEOTIDE SEQUENCE [LARGE SCALE GENOMIC DNA]</scope>
    <source>
        <strain evidence="2 3">CIRM-BRFM 2984</strain>
    </source>
</reference>
<evidence type="ECO:0000256" key="1">
    <source>
        <dbReference type="SAM" id="MobiDB-lite"/>
    </source>
</evidence>
<name>A0AAW0AUH6_9AGAR</name>
<feature type="compositionally biased region" description="Pro residues" evidence="1">
    <location>
        <begin position="152"/>
        <end position="173"/>
    </location>
</feature>
<protein>
    <submittedName>
        <fullName evidence="2">Uncharacterized protein</fullName>
    </submittedName>
</protein>
<proteinExistence type="predicted"/>
<evidence type="ECO:0000313" key="2">
    <source>
        <dbReference type="EMBL" id="KAK7016261.1"/>
    </source>
</evidence>
<sequence>MSSDEEMVEPGFGSRPCLPTFVPERGHENIDIINSDPARRFFVVGQGHSGAAVYTSAYVLFTSPTFLVKKTYRGFSRRAKDQTDGFSGQVQKSCKRWEGPGGVEEAWRFFHDEHHIGGCPPRKHIDGLIDRPVHRRGNLRTAPPMISFSSSRPPPPPRSAPPSEPLSPSPAPLRRPAGPAAPHTPQAKLPLRAPLGSPYQGPGLIFPRPATTPRGPGFSPTVIPSSVSPPDLTFLRNPSPSPSRVSTSSFPSSLSSASIPSSPRTLTAIDAEDNVMGVDDDDDAFSYVEADTYWGVKGIRHCNWVDPTTAVAEAVRRGMGRKFTMISAPTELELEDMHDEGM</sequence>
<keyword evidence="3" id="KW-1185">Reference proteome</keyword>
<gene>
    <name evidence="2" type="ORF">R3P38DRAFT_2785927</name>
</gene>
<dbReference type="Proteomes" id="UP001362999">
    <property type="component" value="Unassembled WGS sequence"/>
</dbReference>
<feature type="compositionally biased region" description="Low complexity" evidence="1">
    <location>
        <begin position="242"/>
        <end position="262"/>
    </location>
</feature>
<organism evidence="2 3">
    <name type="scientific">Favolaschia claudopus</name>
    <dbReference type="NCBI Taxonomy" id="2862362"/>
    <lineage>
        <taxon>Eukaryota</taxon>
        <taxon>Fungi</taxon>
        <taxon>Dikarya</taxon>
        <taxon>Basidiomycota</taxon>
        <taxon>Agaricomycotina</taxon>
        <taxon>Agaricomycetes</taxon>
        <taxon>Agaricomycetidae</taxon>
        <taxon>Agaricales</taxon>
        <taxon>Marasmiineae</taxon>
        <taxon>Mycenaceae</taxon>
        <taxon>Favolaschia</taxon>
    </lineage>
</organism>
<evidence type="ECO:0000313" key="3">
    <source>
        <dbReference type="Proteomes" id="UP001362999"/>
    </source>
</evidence>
<dbReference type="AlphaFoldDB" id="A0AAW0AUH6"/>
<feature type="region of interest" description="Disordered" evidence="1">
    <location>
        <begin position="135"/>
        <end position="262"/>
    </location>
</feature>
<dbReference type="EMBL" id="JAWWNJ010000051">
    <property type="protein sequence ID" value="KAK7016261.1"/>
    <property type="molecule type" value="Genomic_DNA"/>
</dbReference>